<dbReference type="Gene3D" id="1.20.5.100">
    <property type="entry name" value="Cytochrome c1, transmembrane anchor, C-terminal"/>
    <property type="match status" value="1"/>
</dbReference>
<dbReference type="InterPro" id="IPR001264">
    <property type="entry name" value="Glyco_trans_51"/>
</dbReference>
<dbReference type="GO" id="GO:0008955">
    <property type="term" value="F:peptidoglycan glycosyltransferase activity"/>
    <property type="evidence" value="ECO:0007669"/>
    <property type="project" value="UniProtKB-UniRule"/>
</dbReference>
<evidence type="ECO:0000256" key="8">
    <source>
        <dbReference type="ARBA" id="ARBA00022645"/>
    </source>
</evidence>
<organism evidence="29 30">
    <name type="scientific">Endozoicomonas numazuensis</name>
    <dbReference type="NCBI Taxonomy" id="1137799"/>
    <lineage>
        <taxon>Bacteria</taxon>
        <taxon>Pseudomonadati</taxon>
        <taxon>Pseudomonadota</taxon>
        <taxon>Gammaproteobacteria</taxon>
        <taxon>Oceanospirillales</taxon>
        <taxon>Endozoicomonadaceae</taxon>
        <taxon>Endozoicomonas</taxon>
    </lineage>
</organism>
<dbReference type="InterPro" id="IPR001460">
    <property type="entry name" value="PCN-bd_Tpept"/>
</dbReference>
<dbReference type="InterPro" id="IPR036950">
    <property type="entry name" value="PBP_transglycosylase"/>
</dbReference>
<evidence type="ECO:0000256" key="3">
    <source>
        <dbReference type="ARBA" id="ARBA00004752"/>
    </source>
</evidence>
<feature type="domain" description="Bifunctional transglycosylase second" evidence="28">
    <location>
        <begin position="77"/>
        <end position="160"/>
    </location>
</feature>
<dbReference type="EMBL" id="JOKH01000002">
    <property type="protein sequence ID" value="KEQ18176.1"/>
    <property type="molecule type" value="Genomic_DNA"/>
</dbReference>
<accession>A0A081NIA3</accession>
<evidence type="ECO:0000256" key="23">
    <source>
        <dbReference type="PIRNR" id="PIRNR002799"/>
    </source>
</evidence>
<dbReference type="GO" id="GO:0008658">
    <property type="term" value="F:penicillin binding"/>
    <property type="evidence" value="ECO:0007669"/>
    <property type="project" value="UniProtKB-UniRule"/>
</dbReference>
<dbReference type="GO" id="GO:0009002">
    <property type="term" value="F:serine-type D-Ala-D-Ala carboxypeptidase activity"/>
    <property type="evidence" value="ECO:0007669"/>
    <property type="project" value="UniProtKB-EC"/>
</dbReference>
<name>A0A081NIA3_9GAMM</name>
<evidence type="ECO:0000256" key="25">
    <source>
        <dbReference type="SAM" id="MobiDB-lite"/>
    </source>
</evidence>
<comment type="pathway">
    <text evidence="3 23">Cell wall biogenesis; peptidoglycan biosynthesis.</text>
</comment>
<dbReference type="PANTHER" id="PTHR32282:SF11">
    <property type="entry name" value="PENICILLIN-BINDING PROTEIN 1B"/>
    <property type="match status" value="1"/>
</dbReference>
<keyword evidence="9" id="KW-0645">Protease</keyword>
<protein>
    <recommendedName>
        <fullName evidence="6 22">Penicillin-binding protein 1B</fullName>
        <shortName evidence="23">PBP-1b</shortName>
        <shortName evidence="23">PBP1b</shortName>
    </recommendedName>
    <alternativeName>
        <fullName evidence="19 23">Murein polymerase</fullName>
    </alternativeName>
</protein>
<dbReference type="GO" id="GO:0046677">
    <property type="term" value="P:response to antibiotic"/>
    <property type="evidence" value="ECO:0007669"/>
    <property type="project" value="UniProtKB-UniRule"/>
</dbReference>
<keyword evidence="12" id="KW-0378">Hydrolase</keyword>
<feature type="compositionally biased region" description="Basic residues" evidence="25">
    <location>
        <begin position="7"/>
        <end position="24"/>
    </location>
</feature>
<evidence type="ECO:0000256" key="1">
    <source>
        <dbReference type="ARBA" id="ARBA00002624"/>
    </source>
</evidence>
<comment type="catalytic activity">
    <reaction evidence="21">
        <text>[GlcNAc-(1-&gt;4)-Mur2Ac(oyl-L-Ala-gamma-D-Glu-L-Lys-D-Ala-D-Ala)](n)-di-trans,octa-cis-undecaprenyl diphosphate + beta-D-GlcNAc-(1-&gt;4)-Mur2Ac(oyl-L-Ala-gamma-D-Glu-L-Lys-D-Ala-D-Ala)-di-trans,octa-cis-undecaprenyl diphosphate = [GlcNAc-(1-&gt;4)-Mur2Ac(oyl-L-Ala-gamma-D-Glu-L-Lys-D-Ala-D-Ala)](n+1)-di-trans,octa-cis-undecaprenyl diphosphate + di-trans,octa-cis-undecaprenyl diphosphate + H(+)</text>
        <dbReference type="Rhea" id="RHEA:23708"/>
        <dbReference type="Rhea" id="RHEA-COMP:9602"/>
        <dbReference type="Rhea" id="RHEA-COMP:9603"/>
        <dbReference type="ChEBI" id="CHEBI:15378"/>
        <dbReference type="ChEBI" id="CHEBI:58405"/>
        <dbReference type="ChEBI" id="CHEBI:60033"/>
        <dbReference type="ChEBI" id="CHEBI:78435"/>
        <dbReference type="EC" id="2.4.99.28"/>
    </reaction>
</comment>
<dbReference type="SUPFAM" id="SSF56601">
    <property type="entry name" value="beta-lactamase/transpeptidase-like"/>
    <property type="match status" value="1"/>
</dbReference>
<evidence type="ECO:0000256" key="13">
    <source>
        <dbReference type="ARBA" id="ARBA00022960"/>
    </source>
</evidence>
<evidence type="ECO:0000259" key="27">
    <source>
        <dbReference type="Pfam" id="PF00912"/>
    </source>
</evidence>
<keyword evidence="13 23" id="KW-0133">Cell shape</keyword>
<reference evidence="29 30" key="1">
    <citation type="submission" date="2014-06" db="EMBL/GenBank/DDBJ databases">
        <title>Whole Genome Sequences of Three Symbiotic Endozoicomonas Bacteria.</title>
        <authorList>
            <person name="Neave M.J."/>
            <person name="Apprill A."/>
            <person name="Voolstra C.R."/>
        </authorList>
    </citation>
    <scope>NUCLEOTIDE SEQUENCE [LARGE SCALE GENOMIC DNA]</scope>
    <source>
        <strain evidence="29 30">DSM 25634</strain>
    </source>
</reference>
<dbReference type="GO" id="GO:0030288">
    <property type="term" value="C:outer membrane-bounded periplasmic space"/>
    <property type="evidence" value="ECO:0007669"/>
    <property type="project" value="TreeGrafter"/>
</dbReference>
<feature type="active site" description="Proton donor; for transglycosylase activity" evidence="24">
    <location>
        <position position="196"/>
    </location>
</feature>
<dbReference type="Proteomes" id="UP000028073">
    <property type="component" value="Unassembled WGS sequence"/>
</dbReference>
<dbReference type="SUPFAM" id="SSF53955">
    <property type="entry name" value="Lysozyme-like"/>
    <property type="match status" value="1"/>
</dbReference>
<keyword evidence="14 23" id="KW-0573">Peptidoglycan synthesis</keyword>
<dbReference type="Gene3D" id="1.10.3810.10">
    <property type="entry name" value="Biosynthetic peptidoglycan transglycosylase-like"/>
    <property type="match status" value="1"/>
</dbReference>
<dbReference type="STRING" id="1137799.GZ78_11545"/>
<keyword evidence="15" id="KW-0472">Membrane</keyword>
<dbReference type="Gene3D" id="3.40.710.10">
    <property type="entry name" value="DD-peptidase/beta-lactamase superfamily"/>
    <property type="match status" value="1"/>
</dbReference>
<dbReference type="GO" id="GO:0071555">
    <property type="term" value="P:cell wall organization"/>
    <property type="evidence" value="ECO:0007669"/>
    <property type="project" value="UniProtKB-UniRule"/>
</dbReference>
<sequence length="780" mass="86523">MVTNRKAPSRGKSSRRRKKAPKMGKLRRGLSVLIKLGVVGLILLAAYSVYLDAVVTKKFEGKKWAIPAQVYARPLELYEGQLLNPNELQAQLRRQGYQAVRDVRRPGTFARTGSRFTIYSRGFHFPDGAEASRYANVAFSGNEVVSLKGKAAENIPLLRLDPQPVGGIYPSTFEDRILIRESQAPKPLIKALLAIEDKNFYDHWGISPSSIARAFLVNLRAGGVVQGGSTLTQQLVKNFYLSNDRTLSRKINEAIMSVLLDFHYSKDEILETYLNEVYLGQHGRRAIHGFGLASHFYFAQPIQELSLARVALLVALVKGPSYYDPRRFPERAKERRNLILDVMAEEGIVPQSEAERSKKLPLGVVTREQLNTSAYPAYIDMVKKQLREDYDERDLTSEGLRIFTNMDPIIQRYAQKSMTETVGQLDKDSPDLQGAMVVTSAQTGDLLAVVGDRNPGYVGFNRALDARRPVGSLLKPAIYLTALEQPARFTLTTPVKDKLIQVDDGQGGLWEPSNYDGKSRGMVPLQEALAKSYNQAAIQTGMALGLDNVLNTVERLGVDKKLPAYPSVMLGAASLSPMDIASMYQTIASGGFKMPLRAIDAVVDARGQPLRRYSISVERAFNSAPMELLRHAMGEVMREGTGRRAYWSISQDIQLAGKSGTTNDSRDSWFAGFTGNLMAVTWLGNDDNSPTNLTGSSGALRVWTRFMQQVPIKSVQSLNSEQIEYVWTKPAANVRTGKRCEGAVKVPYIKGSEPEGYQGCSRAVSEPVKTLFDSIKSWFE</sequence>
<proteinExistence type="inferred from homology"/>
<evidence type="ECO:0000256" key="20">
    <source>
        <dbReference type="ARBA" id="ARBA00034000"/>
    </source>
</evidence>
<evidence type="ECO:0000256" key="6">
    <source>
        <dbReference type="ARBA" id="ARBA00018637"/>
    </source>
</evidence>
<evidence type="ECO:0000256" key="16">
    <source>
        <dbReference type="ARBA" id="ARBA00023251"/>
    </source>
</evidence>
<dbReference type="InterPro" id="IPR023346">
    <property type="entry name" value="Lysozyme-like_dom_sf"/>
</dbReference>
<keyword evidence="10 23" id="KW-0328">Glycosyltransferase</keyword>
<keyword evidence="17" id="KW-0511">Multifunctional enzyme</keyword>
<evidence type="ECO:0000256" key="12">
    <source>
        <dbReference type="ARBA" id="ARBA00022801"/>
    </source>
</evidence>
<comment type="similarity">
    <text evidence="4 23">In the C-terminal section; belongs to the transpeptidase family.</text>
</comment>
<dbReference type="GO" id="GO:0009274">
    <property type="term" value="C:peptidoglycan-based cell wall"/>
    <property type="evidence" value="ECO:0007669"/>
    <property type="project" value="UniProtKB-UniRule"/>
</dbReference>
<dbReference type="GO" id="GO:0006508">
    <property type="term" value="P:proteolysis"/>
    <property type="evidence" value="ECO:0007669"/>
    <property type="project" value="UniProtKB-KW"/>
</dbReference>
<feature type="region of interest" description="Disordered" evidence="25">
    <location>
        <begin position="1"/>
        <end position="24"/>
    </location>
</feature>
<dbReference type="GO" id="GO:0008360">
    <property type="term" value="P:regulation of cell shape"/>
    <property type="evidence" value="ECO:0007669"/>
    <property type="project" value="UniProtKB-UniRule"/>
</dbReference>
<evidence type="ECO:0000256" key="7">
    <source>
        <dbReference type="ARBA" id="ARBA00022475"/>
    </source>
</evidence>
<dbReference type="InterPro" id="IPR028166">
    <property type="entry name" value="UB2H"/>
</dbReference>
<comment type="caution">
    <text evidence="29">The sequence shown here is derived from an EMBL/GenBank/DDBJ whole genome shotgun (WGS) entry which is preliminary data.</text>
</comment>
<evidence type="ECO:0000256" key="15">
    <source>
        <dbReference type="ARBA" id="ARBA00023136"/>
    </source>
</evidence>
<evidence type="ECO:0000256" key="11">
    <source>
        <dbReference type="ARBA" id="ARBA00022679"/>
    </source>
</evidence>
<dbReference type="NCBIfam" id="TIGR02071">
    <property type="entry name" value="PBP_1b"/>
    <property type="match status" value="1"/>
</dbReference>
<dbReference type="InterPro" id="IPR050396">
    <property type="entry name" value="Glycosyltr_51/Transpeptidase"/>
</dbReference>
<feature type="domain" description="Penicillin-binding protein transpeptidase" evidence="26">
    <location>
        <begin position="434"/>
        <end position="674"/>
    </location>
</feature>
<evidence type="ECO:0000313" key="29">
    <source>
        <dbReference type="EMBL" id="KEQ18176.1"/>
    </source>
</evidence>
<evidence type="ECO:0000259" key="28">
    <source>
        <dbReference type="Pfam" id="PF14814"/>
    </source>
</evidence>
<evidence type="ECO:0000256" key="2">
    <source>
        <dbReference type="ARBA" id="ARBA00004236"/>
    </source>
</evidence>
<evidence type="ECO:0000256" key="5">
    <source>
        <dbReference type="ARBA" id="ARBA00007739"/>
    </source>
</evidence>
<keyword evidence="8" id="KW-0121">Carboxypeptidase</keyword>
<evidence type="ECO:0000259" key="26">
    <source>
        <dbReference type="Pfam" id="PF00905"/>
    </source>
</evidence>
<evidence type="ECO:0000313" key="30">
    <source>
        <dbReference type="Proteomes" id="UP000028073"/>
    </source>
</evidence>
<evidence type="ECO:0000256" key="4">
    <source>
        <dbReference type="ARBA" id="ARBA00007090"/>
    </source>
</evidence>
<feature type="domain" description="Glycosyl transferase family 51" evidence="27">
    <location>
        <begin position="174"/>
        <end position="343"/>
    </location>
</feature>
<dbReference type="Pfam" id="PF00912">
    <property type="entry name" value="Transgly"/>
    <property type="match status" value="1"/>
</dbReference>
<dbReference type="Pfam" id="PF14814">
    <property type="entry name" value="UB2H"/>
    <property type="match status" value="1"/>
</dbReference>
<evidence type="ECO:0000256" key="24">
    <source>
        <dbReference type="PIRSR" id="PIRSR002799-1"/>
    </source>
</evidence>
<comment type="function">
    <text evidence="1 23">Cell wall formation. Synthesis of cross-linked peptidoglycan from the lipid intermediates. The enzyme has a penicillin-insensitive transglycosylase N-terminal domain (formation of linear glycan strands) and a penicillin-sensitive transpeptidase C-terminal domain (cross-linking of the peptide subunits).</text>
</comment>
<comment type="catalytic activity">
    <reaction evidence="20">
        <text>Preferential cleavage: (Ac)2-L-Lys-D-Ala-|-D-Ala. Also transpeptidation of peptidyl-alanyl moieties that are N-acyl substituents of D-alanine.</text>
        <dbReference type="EC" id="3.4.16.4"/>
    </reaction>
</comment>
<comment type="similarity">
    <text evidence="5 23">In the N-terminal section; belongs to the glycosyltransferase 51 family.</text>
</comment>
<dbReference type="GO" id="GO:0009252">
    <property type="term" value="P:peptidoglycan biosynthetic process"/>
    <property type="evidence" value="ECO:0007669"/>
    <property type="project" value="UniProtKB-UniRule"/>
</dbReference>
<evidence type="ECO:0000256" key="17">
    <source>
        <dbReference type="ARBA" id="ARBA00023268"/>
    </source>
</evidence>
<dbReference type="Pfam" id="PF00905">
    <property type="entry name" value="Transpeptidase"/>
    <property type="match status" value="1"/>
</dbReference>
<evidence type="ECO:0000256" key="21">
    <source>
        <dbReference type="ARBA" id="ARBA00049902"/>
    </source>
</evidence>
<evidence type="ECO:0000256" key="19">
    <source>
        <dbReference type="ARBA" id="ARBA00032454"/>
    </source>
</evidence>
<dbReference type="GO" id="GO:0005886">
    <property type="term" value="C:plasma membrane"/>
    <property type="evidence" value="ECO:0007669"/>
    <property type="project" value="UniProtKB-SubCell"/>
</dbReference>
<dbReference type="OrthoDB" id="9766909at2"/>
<dbReference type="Gene3D" id="3.30.2060.10">
    <property type="entry name" value="Penicillin-binding protein 1b domain"/>
    <property type="match status" value="1"/>
</dbReference>
<keyword evidence="7" id="KW-1003">Cell membrane</keyword>
<dbReference type="InterPro" id="IPR011813">
    <property type="entry name" value="PBP_1b"/>
</dbReference>
<dbReference type="AlphaFoldDB" id="A0A081NIA3"/>
<gene>
    <name evidence="29" type="ORF">GZ78_11545</name>
</gene>
<dbReference type="PIRSF" id="PIRSF002799">
    <property type="entry name" value="PBP_1b"/>
    <property type="match status" value="1"/>
</dbReference>
<evidence type="ECO:0000256" key="14">
    <source>
        <dbReference type="ARBA" id="ARBA00022984"/>
    </source>
</evidence>
<dbReference type="InterPro" id="IPR012338">
    <property type="entry name" value="Beta-lactam/transpept-like"/>
</dbReference>
<evidence type="ECO:0000256" key="22">
    <source>
        <dbReference type="NCBIfam" id="TIGR02071"/>
    </source>
</evidence>
<keyword evidence="16" id="KW-0046">Antibiotic resistance</keyword>
<dbReference type="UniPathway" id="UPA00219"/>
<dbReference type="PANTHER" id="PTHR32282">
    <property type="entry name" value="BINDING PROTEIN TRANSPEPTIDASE, PUTATIVE-RELATED"/>
    <property type="match status" value="1"/>
</dbReference>
<dbReference type="eggNOG" id="COG0744">
    <property type="taxonomic scope" value="Bacteria"/>
</dbReference>
<evidence type="ECO:0000256" key="18">
    <source>
        <dbReference type="ARBA" id="ARBA00023316"/>
    </source>
</evidence>
<evidence type="ECO:0000256" key="10">
    <source>
        <dbReference type="ARBA" id="ARBA00022676"/>
    </source>
</evidence>
<feature type="active site" description="Acyl-ester intermediate; for transpeptidase activity" evidence="24">
    <location>
        <position position="472"/>
    </location>
</feature>
<evidence type="ECO:0000256" key="9">
    <source>
        <dbReference type="ARBA" id="ARBA00022670"/>
    </source>
</evidence>
<keyword evidence="18 23" id="KW-0961">Cell wall biogenesis/degradation</keyword>
<keyword evidence="11 23" id="KW-0808">Transferase</keyword>
<keyword evidence="30" id="KW-1185">Reference proteome</keyword>
<dbReference type="NCBIfam" id="TIGR02074">
    <property type="entry name" value="PBP_1a_fam"/>
    <property type="match status" value="1"/>
</dbReference>
<comment type="subcellular location">
    <subcellularLocation>
        <location evidence="2">Cell membrane</location>
    </subcellularLocation>
</comment>